<evidence type="ECO:0000313" key="3">
    <source>
        <dbReference type="Proteomes" id="UP000006729"/>
    </source>
</evidence>
<proteinExistence type="predicted"/>
<gene>
    <name evidence="2" type="ORF">POPTR_009G118601</name>
</gene>
<keyword evidence="1" id="KW-0472">Membrane</keyword>
<keyword evidence="1" id="KW-0812">Transmembrane</keyword>
<dbReference type="EMBL" id="CM009298">
    <property type="protein sequence ID" value="RQO95822.1"/>
    <property type="molecule type" value="Genomic_DNA"/>
</dbReference>
<keyword evidence="1" id="KW-1133">Transmembrane helix</keyword>
<dbReference type="AlphaFoldDB" id="A0A3N7FLD6"/>
<evidence type="ECO:0000313" key="2">
    <source>
        <dbReference type="EMBL" id="RQO95822.1"/>
    </source>
</evidence>
<protein>
    <submittedName>
        <fullName evidence="2">Uncharacterized protein</fullName>
    </submittedName>
</protein>
<organism evidence="2 3">
    <name type="scientific">Populus trichocarpa</name>
    <name type="common">Western balsam poplar</name>
    <name type="synonym">Populus balsamifera subsp. trichocarpa</name>
    <dbReference type="NCBI Taxonomy" id="3694"/>
    <lineage>
        <taxon>Eukaryota</taxon>
        <taxon>Viridiplantae</taxon>
        <taxon>Streptophyta</taxon>
        <taxon>Embryophyta</taxon>
        <taxon>Tracheophyta</taxon>
        <taxon>Spermatophyta</taxon>
        <taxon>Magnoliopsida</taxon>
        <taxon>eudicotyledons</taxon>
        <taxon>Gunneridae</taxon>
        <taxon>Pentapetalae</taxon>
        <taxon>rosids</taxon>
        <taxon>fabids</taxon>
        <taxon>Malpighiales</taxon>
        <taxon>Salicaceae</taxon>
        <taxon>Saliceae</taxon>
        <taxon>Populus</taxon>
    </lineage>
</organism>
<sequence length="52" mass="5876">MLRTSVLYNVVGLTSIICLSATPLLERNSCHLKYVSQRNLTSCHRVGQETIR</sequence>
<name>A0A3N7FLD6_POPTR</name>
<reference evidence="2 3" key="1">
    <citation type="journal article" date="2006" name="Science">
        <title>The genome of black cottonwood, Populus trichocarpa (Torr. &amp; Gray).</title>
        <authorList>
            <person name="Tuskan G.A."/>
            <person name="Difazio S."/>
            <person name="Jansson S."/>
            <person name="Bohlmann J."/>
            <person name="Grigoriev I."/>
            <person name="Hellsten U."/>
            <person name="Putnam N."/>
            <person name="Ralph S."/>
            <person name="Rombauts S."/>
            <person name="Salamov A."/>
            <person name="Schein J."/>
            <person name="Sterck L."/>
            <person name="Aerts A."/>
            <person name="Bhalerao R.R."/>
            <person name="Bhalerao R.P."/>
            <person name="Blaudez D."/>
            <person name="Boerjan W."/>
            <person name="Brun A."/>
            <person name="Brunner A."/>
            <person name="Busov V."/>
            <person name="Campbell M."/>
            <person name="Carlson J."/>
            <person name="Chalot M."/>
            <person name="Chapman J."/>
            <person name="Chen G.L."/>
            <person name="Cooper D."/>
            <person name="Coutinho P.M."/>
            <person name="Couturier J."/>
            <person name="Covert S."/>
            <person name="Cronk Q."/>
            <person name="Cunningham R."/>
            <person name="Davis J."/>
            <person name="Degroeve S."/>
            <person name="Dejardin A."/>
            <person name="Depamphilis C."/>
            <person name="Detter J."/>
            <person name="Dirks B."/>
            <person name="Dubchak I."/>
            <person name="Duplessis S."/>
            <person name="Ehlting J."/>
            <person name="Ellis B."/>
            <person name="Gendler K."/>
            <person name="Goodstein D."/>
            <person name="Gribskov M."/>
            <person name="Grimwood J."/>
            <person name="Groover A."/>
            <person name="Gunter L."/>
            <person name="Hamberger B."/>
            <person name="Heinze B."/>
            <person name="Helariutta Y."/>
            <person name="Henrissat B."/>
            <person name="Holligan D."/>
            <person name="Holt R."/>
            <person name="Huang W."/>
            <person name="Islam-Faridi N."/>
            <person name="Jones S."/>
            <person name="Jones-Rhoades M."/>
            <person name="Jorgensen R."/>
            <person name="Joshi C."/>
            <person name="Kangasjarvi J."/>
            <person name="Karlsson J."/>
            <person name="Kelleher C."/>
            <person name="Kirkpatrick R."/>
            <person name="Kirst M."/>
            <person name="Kohler A."/>
            <person name="Kalluri U."/>
            <person name="Larimer F."/>
            <person name="Leebens-Mack J."/>
            <person name="Leple J.C."/>
            <person name="Locascio P."/>
            <person name="Lou Y."/>
            <person name="Lucas S."/>
            <person name="Martin F."/>
            <person name="Montanini B."/>
            <person name="Napoli C."/>
            <person name="Nelson D.R."/>
            <person name="Nelson C."/>
            <person name="Nieminen K."/>
            <person name="Nilsson O."/>
            <person name="Pereda V."/>
            <person name="Peter G."/>
            <person name="Philippe R."/>
            <person name="Pilate G."/>
            <person name="Poliakov A."/>
            <person name="Razumovskaya J."/>
            <person name="Richardson P."/>
            <person name="Rinaldi C."/>
            <person name="Ritland K."/>
            <person name="Rouze P."/>
            <person name="Ryaboy D."/>
            <person name="Schmutz J."/>
            <person name="Schrader J."/>
            <person name="Segerman B."/>
            <person name="Shin H."/>
            <person name="Siddiqui A."/>
            <person name="Sterky F."/>
            <person name="Terry A."/>
            <person name="Tsai C.J."/>
            <person name="Uberbacher E."/>
            <person name="Unneberg P."/>
            <person name="Vahala J."/>
            <person name="Wall K."/>
            <person name="Wessler S."/>
            <person name="Yang G."/>
            <person name="Yin T."/>
            <person name="Douglas C."/>
            <person name="Marra M."/>
            <person name="Sandberg G."/>
            <person name="Van de Peer Y."/>
            <person name="Rokhsar D."/>
        </authorList>
    </citation>
    <scope>NUCLEOTIDE SEQUENCE [LARGE SCALE GENOMIC DNA]</scope>
    <source>
        <strain evidence="3">cv. Nisqually</strain>
    </source>
</reference>
<evidence type="ECO:0000256" key="1">
    <source>
        <dbReference type="SAM" id="Phobius"/>
    </source>
</evidence>
<dbReference type="InParanoid" id="A0A3N7FLD6"/>
<accession>A0A3N7FLD6</accession>
<feature type="transmembrane region" description="Helical" evidence="1">
    <location>
        <begin position="6"/>
        <end position="25"/>
    </location>
</feature>
<dbReference type="Proteomes" id="UP000006729">
    <property type="component" value="Chromosome 9"/>
</dbReference>
<keyword evidence="3" id="KW-1185">Reference proteome</keyword>